<sequence length="265" mass="29088">MIHRAALQVRCLNDRYVAAQRSAQGRTQPVASGGSRPGTAGRLPRPNRRQSFNATSTNTYDRRCPMRLKISRIGRGFAGAIVALTATSAVAQLAGQWLWETPPTDCSNGRGVSFNLVRDGSALSGTWEEFSTKVNGGRLSGVMLDDRSALVSICDESGNGLYPSCPDYGREFRYLTLRRGELWVFANKRNQNVEHAQFIPYLTLAPDTLRQRALGHERLAAIIRKNGGTLDGLFCNETAWPRYIGGNPGDDRPIAIDIPKAMSGY</sequence>
<feature type="compositionally biased region" description="Polar residues" evidence="1">
    <location>
        <begin position="21"/>
        <end position="30"/>
    </location>
</feature>
<keyword evidence="2" id="KW-0812">Transmembrane</keyword>
<reference evidence="3 4" key="1">
    <citation type="submission" date="2016-10" db="EMBL/GenBank/DDBJ databases">
        <authorList>
            <person name="de Groot N.N."/>
        </authorList>
    </citation>
    <scope>NUCLEOTIDE SEQUENCE [LARGE SCALE GENOMIC DNA]</scope>
    <source>
        <strain evidence="3 4">LMG 23650</strain>
    </source>
</reference>
<gene>
    <name evidence="3" type="ORF">SAMN05192543_11574</name>
</gene>
<evidence type="ECO:0000313" key="3">
    <source>
        <dbReference type="EMBL" id="SFK00872.1"/>
    </source>
</evidence>
<accession>A0A1I3W0A0</accession>
<feature type="transmembrane region" description="Helical" evidence="2">
    <location>
        <begin position="76"/>
        <end position="99"/>
    </location>
</feature>
<keyword evidence="2" id="KW-1133">Transmembrane helix</keyword>
<name>A0A1I3W0A0_9BURK</name>
<organism evidence="3 4">
    <name type="scientific">Paraburkholderia megapolitana</name>
    <dbReference type="NCBI Taxonomy" id="420953"/>
    <lineage>
        <taxon>Bacteria</taxon>
        <taxon>Pseudomonadati</taxon>
        <taxon>Pseudomonadota</taxon>
        <taxon>Betaproteobacteria</taxon>
        <taxon>Burkholderiales</taxon>
        <taxon>Burkholderiaceae</taxon>
        <taxon>Paraburkholderia</taxon>
    </lineage>
</organism>
<feature type="region of interest" description="Disordered" evidence="1">
    <location>
        <begin position="20"/>
        <end position="57"/>
    </location>
</feature>
<evidence type="ECO:0000256" key="2">
    <source>
        <dbReference type="SAM" id="Phobius"/>
    </source>
</evidence>
<dbReference type="AlphaFoldDB" id="A0A1I3W0A0"/>
<protein>
    <submittedName>
        <fullName evidence="3">Uncharacterized protein</fullName>
    </submittedName>
</protein>
<proteinExistence type="predicted"/>
<keyword evidence="4" id="KW-1185">Reference proteome</keyword>
<dbReference type="Proteomes" id="UP000199548">
    <property type="component" value="Unassembled WGS sequence"/>
</dbReference>
<evidence type="ECO:0000313" key="4">
    <source>
        <dbReference type="Proteomes" id="UP000199548"/>
    </source>
</evidence>
<evidence type="ECO:0000256" key="1">
    <source>
        <dbReference type="SAM" id="MobiDB-lite"/>
    </source>
</evidence>
<dbReference type="EMBL" id="FOQU01000015">
    <property type="protein sequence ID" value="SFK00872.1"/>
    <property type="molecule type" value="Genomic_DNA"/>
</dbReference>
<keyword evidence="2" id="KW-0472">Membrane</keyword>